<dbReference type="AlphaFoldDB" id="A0AAW1PSQ9"/>
<accession>A0AAW1PSQ9</accession>
<gene>
    <name evidence="2" type="ORF">WJX72_005051</name>
</gene>
<sequence>MSVLPPVVQRVPRPDHLARACKLLHVLEHHPDVWPPIIKLSSRRHIRLVDGWVATAAVKQLEEKLGSALPTDGQYGNALNNQIFFQIRKPPVGYLYIGSIPHAIAQLRARLPPNQAEDVCSGQHCPLLAFQPVLKGPSQTVREVAAKGDERVRVLQERVHSLQEKVAEQSAKLNKRARAVRRLKEQKRTLTETNEGLVWEVIALKVTKEKLLADLKALKQAARGSRELKNLGVGPTTSTPDENACKRRRR</sequence>
<keyword evidence="3" id="KW-1185">Reference proteome</keyword>
<protein>
    <submittedName>
        <fullName evidence="2">Uncharacterized protein</fullName>
    </submittedName>
</protein>
<evidence type="ECO:0000313" key="2">
    <source>
        <dbReference type="EMBL" id="KAK9812875.1"/>
    </source>
</evidence>
<dbReference type="Proteomes" id="UP001489004">
    <property type="component" value="Unassembled WGS sequence"/>
</dbReference>
<dbReference type="EMBL" id="JALJOR010000008">
    <property type="protein sequence ID" value="KAK9812875.1"/>
    <property type="molecule type" value="Genomic_DNA"/>
</dbReference>
<proteinExistence type="predicted"/>
<evidence type="ECO:0000313" key="3">
    <source>
        <dbReference type="Proteomes" id="UP001489004"/>
    </source>
</evidence>
<feature type="region of interest" description="Disordered" evidence="1">
    <location>
        <begin position="229"/>
        <end position="250"/>
    </location>
</feature>
<comment type="caution">
    <text evidence="2">The sequence shown here is derived from an EMBL/GenBank/DDBJ whole genome shotgun (WGS) entry which is preliminary data.</text>
</comment>
<evidence type="ECO:0000256" key="1">
    <source>
        <dbReference type="SAM" id="MobiDB-lite"/>
    </source>
</evidence>
<name>A0AAW1PSQ9_9CHLO</name>
<reference evidence="2 3" key="1">
    <citation type="journal article" date="2024" name="Nat. Commun.">
        <title>Phylogenomics reveals the evolutionary origins of lichenization in chlorophyte algae.</title>
        <authorList>
            <person name="Puginier C."/>
            <person name="Libourel C."/>
            <person name="Otte J."/>
            <person name="Skaloud P."/>
            <person name="Haon M."/>
            <person name="Grisel S."/>
            <person name="Petersen M."/>
            <person name="Berrin J.G."/>
            <person name="Delaux P.M."/>
            <person name="Dal Grande F."/>
            <person name="Keller J."/>
        </authorList>
    </citation>
    <scope>NUCLEOTIDE SEQUENCE [LARGE SCALE GENOMIC DNA]</scope>
    <source>
        <strain evidence="2 3">SAG 2043</strain>
    </source>
</reference>
<organism evidence="2 3">
    <name type="scientific">[Myrmecia] bisecta</name>
    <dbReference type="NCBI Taxonomy" id="41462"/>
    <lineage>
        <taxon>Eukaryota</taxon>
        <taxon>Viridiplantae</taxon>
        <taxon>Chlorophyta</taxon>
        <taxon>core chlorophytes</taxon>
        <taxon>Trebouxiophyceae</taxon>
        <taxon>Trebouxiales</taxon>
        <taxon>Trebouxiaceae</taxon>
        <taxon>Myrmecia</taxon>
    </lineage>
</organism>